<dbReference type="PANTHER" id="PTHR11599">
    <property type="entry name" value="PROTEASOME SUBUNIT ALPHA/BETA"/>
    <property type="match status" value="1"/>
</dbReference>
<dbReference type="Pfam" id="PF10584">
    <property type="entry name" value="Proteasome_A_N"/>
    <property type="match status" value="1"/>
</dbReference>
<dbReference type="EMBL" id="AUWU02000004">
    <property type="protein sequence ID" value="KAH0573563.1"/>
    <property type="molecule type" value="Genomic_DNA"/>
</dbReference>
<dbReference type="VEuPathDB" id="GiardiaDB:SS50377_23497"/>
<sequence>MSYDRHVGVFSPEGRIYQTEYALKSVQLSLTSLCVTSKGQTILAAETISQPLAAAKSPFAKISDSIYAVSSGYSSDISLVYTQLRSISLNHKFNFGSEISLQQLANQIANFMSNFGRSSSKKAAMGRPFGCAILLCQKGRCFCVDAAGNAQEWLGKAIGAGAASGQEEIERLFGNSEFGVEMVKGVMGEVVEGGYSVAVLGQDGFKVVFEKGL</sequence>
<protein>
    <submittedName>
        <fullName evidence="4">20S proteasome alpha subunit 5</fullName>
    </submittedName>
    <submittedName>
        <fullName evidence="3">Proteasome subunit alpha type</fullName>
    </submittedName>
</protein>
<organism evidence="3">
    <name type="scientific">Spironucleus salmonicida</name>
    <dbReference type="NCBI Taxonomy" id="348837"/>
    <lineage>
        <taxon>Eukaryota</taxon>
        <taxon>Metamonada</taxon>
        <taxon>Diplomonadida</taxon>
        <taxon>Hexamitidae</taxon>
        <taxon>Hexamitinae</taxon>
        <taxon>Spironucleus</taxon>
    </lineage>
</organism>
<gene>
    <name evidence="3" type="ORF">SS50377_13831</name>
    <name evidence="4" type="ORF">SS50377_23497</name>
</gene>
<dbReference type="GO" id="GO:0019773">
    <property type="term" value="C:proteasome core complex, alpha-subunit complex"/>
    <property type="evidence" value="ECO:0007669"/>
    <property type="project" value="InterPro"/>
</dbReference>
<accession>V6LNR2</accession>
<reference evidence="4" key="2">
    <citation type="submission" date="2020-12" db="EMBL/GenBank/DDBJ databases">
        <title>New Spironucleus salmonicida genome in near-complete chromosomes.</title>
        <authorList>
            <person name="Xu F."/>
            <person name="Kurt Z."/>
            <person name="Jimenez-Gonzalez A."/>
            <person name="Astvaldsson A."/>
            <person name="Andersson J.O."/>
            <person name="Svard S.G."/>
        </authorList>
    </citation>
    <scope>NUCLEOTIDE SEQUENCE</scope>
    <source>
        <strain evidence="4">ATCC 50377</strain>
    </source>
</reference>
<keyword evidence="1 3" id="KW-0647">Proteasome</keyword>
<evidence type="ECO:0000313" key="4">
    <source>
        <dbReference type="EMBL" id="KAH0573563.1"/>
    </source>
</evidence>
<evidence type="ECO:0000256" key="1">
    <source>
        <dbReference type="ARBA" id="ARBA00022942"/>
    </source>
</evidence>
<dbReference type="Pfam" id="PF00227">
    <property type="entry name" value="Proteasome"/>
    <property type="match status" value="1"/>
</dbReference>
<dbReference type="InterPro" id="IPR000426">
    <property type="entry name" value="Proteasome_asu_N"/>
</dbReference>
<evidence type="ECO:0000259" key="2">
    <source>
        <dbReference type="SMART" id="SM00948"/>
    </source>
</evidence>
<dbReference type="InterPro" id="IPR001353">
    <property type="entry name" value="Proteasome_sua/b"/>
</dbReference>
<proteinExistence type="predicted"/>
<dbReference type="InterPro" id="IPR050115">
    <property type="entry name" value="Proteasome_alpha"/>
</dbReference>
<name>V6LNR2_9EUKA</name>
<dbReference type="GO" id="GO:0006511">
    <property type="term" value="P:ubiquitin-dependent protein catabolic process"/>
    <property type="evidence" value="ECO:0007669"/>
    <property type="project" value="InterPro"/>
</dbReference>
<dbReference type="SMART" id="SM00948">
    <property type="entry name" value="Proteasome_A_N"/>
    <property type="match status" value="1"/>
</dbReference>
<reference evidence="3 4" key="1">
    <citation type="journal article" date="2014" name="PLoS Genet.">
        <title>The Genome of Spironucleus salmonicida Highlights a Fish Pathogen Adapted to Fluctuating Environments.</title>
        <authorList>
            <person name="Xu F."/>
            <person name="Jerlstrom-Hultqvist J."/>
            <person name="Einarsson E."/>
            <person name="Astvaldsson A."/>
            <person name="Svard S.G."/>
            <person name="Andersson J.O."/>
        </authorList>
    </citation>
    <scope>NUCLEOTIDE SEQUENCE</scope>
    <source>
        <strain evidence="4">ATCC 50377</strain>
    </source>
</reference>
<dbReference type="Proteomes" id="UP000018208">
    <property type="component" value="Unassembled WGS sequence"/>
</dbReference>
<evidence type="ECO:0000313" key="5">
    <source>
        <dbReference type="Proteomes" id="UP000018208"/>
    </source>
</evidence>
<dbReference type="AlphaFoldDB" id="V6LNR2"/>
<dbReference type="OrthoDB" id="431557at2759"/>
<dbReference type="Gene3D" id="3.60.20.10">
    <property type="entry name" value="Glutamine Phosphoribosylpyrophosphate, subunit 1, domain 1"/>
    <property type="match status" value="1"/>
</dbReference>
<dbReference type="InterPro" id="IPR029055">
    <property type="entry name" value="Ntn_hydrolases_N"/>
</dbReference>
<keyword evidence="5" id="KW-1185">Reference proteome</keyword>
<evidence type="ECO:0000313" key="3">
    <source>
        <dbReference type="EMBL" id="EST46235.1"/>
    </source>
</evidence>
<dbReference type="SUPFAM" id="SSF56235">
    <property type="entry name" value="N-terminal nucleophile aminohydrolases (Ntn hydrolases)"/>
    <property type="match status" value="1"/>
</dbReference>
<feature type="domain" description="Proteasome alpha-type subunits" evidence="2">
    <location>
        <begin position="3"/>
        <end position="25"/>
    </location>
</feature>
<dbReference type="EMBL" id="KI546083">
    <property type="protein sequence ID" value="EST46235.1"/>
    <property type="molecule type" value="Genomic_DNA"/>
</dbReference>